<dbReference type="EMBL" id="JBHSUB010000003">
    <property type="protein sequence ID" value="MFC6376875.1"/>
    <property type="molecule type" value="Genomic_DNA"/>
</dbReference>
<keyword evidence="7 14" id="KW-0067">ATP-binding</keyword>
<evidence type="ECO:0000256" key="2">
    <source>
        <dbReference type="ARBA" id="ARBA00006526"/>
    </source>
</evidence>
<evidence type="ECO:0000256" key="3">
    <source>
        <dbReference type="ARBA" id="ARBA00012191"/>
    </source>
</evidence>
<evidence type="ECO:0000256" key="11">
    <source>
        <dbReference type="SAM" id="Phobius"/>
    </source>
</evidence>
<evidence type="ECO:0000256" key="6">
    <source>
        <dbReference type="ARBA" id="ARBA00022741"/>
    </source>
</evidence>
<sequence>MSVQEIDKENSKYRLNALFFRRVWRLYRMFWLNKASWKAWLVLAVLAAAVVGYTYSGASFSVMTKETTDALVAKHQDEYIKFIIMLTLYGVIRSLMTGVMPLLEGLINIVWWPWLSKDTIAKLLFKKNYYNIQQQKKIDNVDQRIEEEVSPVCSTLIEIPRAFLASVGDVIVQASILYTLSPQIIILVVGYTFFKFFVTYFIYRPTIRQIFKIKVAEGDLRYSLMQTKSNAEQIALLRGEKAETSVIYRFLDRTINKTMINVRYQWFVGLSSDFIELLWSILPMVILVPVYFKGQMSYGQVMQGVASASMMLMSFSILTRLIPQVIQIAPSIDRLAEVQESNEQNNSGMNRPIPCVKMTTGNHLKVTDLSIYVPGTKNILFDKLNFGLPPEAAGRNNIVIMGKTGSGKSSLFRVLSGLWNEGEGQVEMPPQDHVFFLPQKPYLINGSLRDQFCYPYPKNTYSDQQLQAVIQQVKLSEMISRYGSLDSVENWRNSLSLGEQQRIALARVMLAKPGYLFLDEATSALDPVTEDLIYQQLVSLNINIITIAHNKTVMKYHHYLLMLHSRGEWSIDVIPSGSEILPSGGGK</sequence>
<comment type="subcellular location">
    <subcellularLocation>
        <location evidence="1">Cell membrane</location>
        <topology evidence="1">Multi-pass membrane protein</topology>
    </subcellularLocation>
</comment>
<keyword evidence="4" id="KW-0813">Transport</keyword>
<reference evidence="15" key="1">
    <citation type="journal article" date="2019" name="Int. J. Syst. Evol. Microbiol.">
        <title>The Global Catalogue of Microorganisms (GCM) 10K type strain sequencing project: providing services to taxonomists for standard genome sequencing and annotation.</title>
        <authorList>
            <consortium name="The Broad Institute Genomics Platform"/>
            <consortium name="The Broad Institute Genome Sequencing Center for Infectious Disease"/>
            <person name="Wu L."/>
            <person name="Ma J."/>
        </authorList>
    </citation>
    <scope>NUCLEOTIDE SEQUENCE [LARGE SCALE GENOMIC DNA]</scope>
    <source>
        <strain evidence="15">CGMCC 1.18518</strain>
    </source>
</reference>
<dbReference type="PROSITE" id="PS50929">
    <property type="entry name" value="ABC_TM1F"/>
    <property type="match status" value="1"/>
</dbReference>
<accession>A0ABW1VW36</accession>
<dbReference type="Gene3D" id="1.20.1560.10">
    <property type="entry name" value="ABC transporter type 1, transmembrane domain"/>
    <property type="match status" value="1"/>
</dbReference>
<dbReference type="PANTHER" id="PTHR11384:SF59">
    <property type="entry name" value="LYSOSOMAL COBALAMIN TRANSPORTER ABCD4"/>
    <property type="match status" value="1"/>
</dbReference>
<evidence type="ECO:0000256" key="7">
    <source>
        <dbReference type="ARBA" id="ARBA00022840"/>
    </source>
</evidence>
<keyword evidence="6" id="KW-0547">Nucleotide-binding</keyword>
<dbReference type="Pfam" id="PF00005">
    <property type="entry name" value="ABC_tran"/>
    <property type="match status" value="1"/>
</dbReference>
<protein>
    <recommendedName>
        <fullName evidence="3">ABC-type xenobiotic transporter</fullName>
        <ecNumber evidence="3">7.6.2.2</ecNumber>
    </recommendedName>
</protein>
<dbReference type="InterPro" id="IPR003593">
    <property type="entry name" value="AAA+_ATPase"/>
</dbReference>
<dbReference type="PROSITE" id="PS00211">
    <property type="entry name" value="ABC_TRANSPORTER_1"/>
    <property type="match status" value="1"/>
</dbReference>
<dbReference type="EC" id="7.6.2.2" evidence="3"/>
<dbReference type="InterPro" id="IPR011527">
    <property type="entry name" value="ABC1_TM_dom"/>
</dbReference>
<dbReference type="GO" id="GO:0005524">
    <property type="term" value="F:ATP binding"/>
    <property type="evidence" value="ECO:0007669"/>
    <property type="project" value="UniProtKB-KW"/>
</dbReference>
<feature type="domain" description="ABC transporter" evidence="12">
    <location>
        <begin position="364"/>
        <end position="583"/>
    </location>
</feature>
<proteinExistence type="inferred from homology"/>
<dbReference type="Proteomes" id="UP001596230">
    <property type="component" value="Unassembled WGS sequence"/>
</dbReference>
<dbReference type="Pfam" id="PF06472">
    <property type="entry name" value="ABC_membrane_2"/>
    <property type="match status" value="1"/>
</dbReference>
<feature type="transmembrane region" description="Helical" evidence="11">
    <location>
        <begin position="266"/>
        <end position="292"/>
    </location>
</feature>
<feature type="domain" description="ABC transmembrane type-1" evidence="13">
    <location>
        <begin position="44"/>
        <end position="327"/>
    </location>
</feature>
<keyword evidence="9 11" id="KW-0472">Membrane</keyword>
<dbReference type="PROSITE" id="PS50893">
    <property type="entry name" value="ABC_TRANSPORTER_2"/>
    <property type="match status" value="1"/>
</dbReference>
<dbReference type="Gene3D" id="3.40.50.300">
    <property type="entry name" value="P-loop containing nucleotide triphosphate hydrolases"/>
    <property type="match status" value="1"/>
</dbReference>
<evidence type="ECO:0000256" key="5">
    <source>
        <dbReference type="ARBA" id="ARBA00022692"/>
    </source>
</evidence>
<feature type="transmembrane region" description="Helical" evidence="11">
    <location>
        <begin position="39"/>
        <end position="58"/>
    </location>
</feature>
<dbReference type="CDD" id="cd03223">
    <property type="entry name" value="ABCD_peroxisomal_ALDP"/>
    <property type="match status" value="1"/>
</dbReference>
<evidence type="ECO:0000259" key="13">
    <source>
        <dbReference type="PROSITE" id="PS50929"/>
    </source>
</evidence>
<evidence type="ECO:0000259" key="12">
    <source>
        <dbReference type="PROSITE" id="PS50893"/>
    </source>
</evidence>
<name>A0ABW1VW36_9GAMM</name>
<dbReference type="RefSeq" id="WP_385945972.1">
    <property type="nucleotide sequence ID" value="NZ_JBHSUB010000003.1"/>
</dbReference>
<dbReference type="InterPro" id="IPR003439">
    <property type="entry name" value="ABC_transporter-like_ATP-bd"/>
</dbReference>
<dbReference type="SUPFAM" id="SSF90123">
    <property type="entry name" value="ABC transporter transmembrane region"/>
    <property type="match status" value="1"/>
</dbReference>
<comment type="similarity">
    <text evidence="2">Belongs to the ABC transporter superfamily. Drug exporter-2 (TC 3.A.1.117) family.</text>
</comment>
<evidence type="ECO:0000256" key="4">
    <source>
        <dbReference type="ARBA" id="ARBA00022448"/>
    </source>
</evidence>
<dbReference type="InterPro" id="IPR017871">
    <property type="entry name" value="ABC_transporter-like_CS"/>
</dbReference>
<dbReference type="SMART" id="SM00382">
    <property type="entry name" value="AAA"/>
    <property type="match status" value="1"/>
</dbReference>
<organism evidence="14 15">
    <name type="scientific">Tatumella terrea</name>
    <dbReference type="NCBI Taxonomy" id="419007"/>
    <lineage>
        <taxon>Bacteria</taxon>
        <taxon>Pseudomonadati</taxon>
        <taxon>Pseudomonadota</taxon>
        <taxon>Gammaproteobacteria</taxon>
        <taxon>Enterobacterales</taxon>
        <taxon>Erwiniaceae</taxon>
        <taxon>Tatumella</taxon>
    </lineage>
</organism>
<comment type="caution">
    <text evidence="14">The sequence shown here is derived from an EMBL/GenBank/DDBJ whole genome shotgun (WGS) entry which is preliminary data.</text>
</comment>
<evidence type="ECO:0000256" key="1">
    <source>
        <dbReference type="ARBA" id="ARBA00004651"/>
    </source>
</evidence>
<evidence type="ECO:0000313" key="15">
    <source>
        <dbReference type="Proteomes" id="UP001596230"/>
    </source>
</evidence>
<evidence type="ECO:0000256" key="9">
    <source>
        <dbReference type="ARBA" id="ARBA00023136"/>
    </source>
</evidence>
<dbReference type="InterPro" id="IPR050835">
    <property type="entry name" value="ABC_transporter_sub-D"/>
</dbReference>
<feature type="transmembrane region" description="Helical" evidence="11">
    <location>
        <begin position="79"/>
        <end position="103"/>
    </location>
</feature>
<keyword evidence="8 11" id="KW-1133">Transmembrane helix</keyword>
<gene>
    <name evidence="14" type="ORF">ACFP9W_01920</name>
</gene>
<dbReference type="SUPFAM" id="SSF52540">
    <property type="entry name" value="P-loop containing nucleoside triphosphate hydrolases"/>
    <property type="match status" value="1"/>
</dbReference>
<keyword evidence="15" id="KW-1185">Reference proteome</keyword>
<dbReference type="InterPro" id="IPR027417">
    <property type="entry name" value="P-loop_NTPase"/>
</dbReference>
<comment type="catalytic activity">
    <reaction evidence="10">
        <text>ATP + H2O + xenobioticSide 1 = ADP + phosphate + xenobioticSide 2.</text>
        <dbReference type="EC" id="7.6.2.2"/>
    </reaction>
</comment>
<evidence type="ECO:0000256" key="8">
    <source>
        <dbReference type="ARBA" id="ARBA00022989"/>
    </source>
</evidence>
<evidence type="ECO:0000313" key="14">
    <source>
        <dbReference type="EMBL" id="MFC6376875.1"/>
    </source>
</evidence>
<keyword evidence="5 11" id="KW-0812">Transmembrane</keyword>
<dbReference type="PANTHER" id="PTHR11384">
    <property type="entry name" value="ATP-BINDING CASSETTE, SUB-FAMILY D MEMBER"/>
    <property type="match status" value="1"/>
</dbReference>
<dbReference type="InterPro" id="IPR036640">
    <property type="entry name" value="ABC1_TM_sf"/>
</dbReference>
<evidence type="ECO:0000256" key="10">
    <source>
        <dbReference type="ARBA" id="ARBA00034018"/>
    </source>
</evidence>
<feature type="transmembrane region" description="Helical" evidence="11">
    <location>
        <begin position="184"/>
        <end position="203"/>
    </location>
</feature>